<sequence>MQSQYSETQITFHYENGGEESFSVPLTAQEVHQQLQLATESPLLTFHLYDRSVTIRFDRVLKVEIFPAFPEVQGDGVFSEAQVVTAMRRATRR</sequence>
<evidence type="ECO:0000313" key="2">
    <source>
        <dbReference type="Proteomes" id="UP001056708"/>
    </source>
</evidence>
<dbReference type="RefSeq" id="WP_252663589.1">
    <property type="nucleotide sequence ID" value="NZ_CP098611.1"/>
</dbReference>
<accession>A0ABY5AQT2</accession>
<keyword evidence="2" id="KW-1185">Reference proteome</keyword>
<reference evidence="1" key="1">
    <citation type="submission" date="2022-06" db="EMBL/GenBank/DDBJ databases">
        <title>Genome sequence of Phormidium yuhuli AB48 isolated from an industrial photobioreactor environment.</title>
        <authorList>
            <person name="Qiu Y."/>
            <person name="Noonan A.J.C."/>
            <person name="Dofher K."/>
            <person name="Koch M."/>
            <person name="Kieft B."/>
            <person name="Lin X."/>
            <person name="Ziels R.M."/>
            <person name="Hallam S.J."/>
        </authorList>
    </citation>
    <scope>NUCLEOTIDE SEQUENCE</scope>
    <source>
        <strain evidence="1">AB48</strain>
    </source>
</reference>
<dbReference type="EMBL" id="CP098611">
    <property type="protein sequence ID" value="USR91575.1"/>
    <property type="molecule type" value="Genomic_DNA"/>
</dbReference>
<gene>
    <name evidence="1" type="ORF">NEA10_02260</name>
</gene>
<organism evidence="1 2">
    <name type="scientific">Phormidium yuhuli AB48</name>
    <dbReference type="NCBI Taxonomy" id="2940671"/>
    <lineage>
        <taxon>Bacteria</taxon>
        <taxon>Bacillati</taxon>
        <taxon>Cyanobacteriota</taxon>
        <taxon>Cyanophyceae</taxon>
        <taxon>Oscillatoriophycideae</taxon>
        <taxon>Oscillatoriales</taxon>
        <taxon>Oscillatoriaceae</taxon>
        <taxon>Phormidium</taxon>
        <taxon>Phormidium yuhuli</taxon>
    </lineage>
</organism>
<evidence type="ECO:0000313" key="1">
    <source>
        <dbReference type="EMBL" id="USR91575.1"/>
    </source>
</evidence>
<protein>
    <submittedName>
        <fullName evidence="1">Uncharacterized protein</fullName>
    </submittedName>
</protein>
<name>A0ABY5AQT2_9CYAN</name>
<proteinExistence type="predicted"/>
<dbReference type="Proteomes" id="UP001056708">
    <property type="component" value="Chromosome"/>
</dbReference>